<dbReference type="STRING" id="1122206.SAMN02745753_04566"/>
<evidence type="ECO:0000313" key="1">
    <source>
        <dbReference type="EMBL" id="SHG82963.1"/>
    </source>
</evidence>
<dbReference type="OrthoDB" id="6627434at2"/>
<evidence type="ECO:0000313" key="2">
    <source>
        <dbReference type="Proteomes" id="UP000184517"/>
    </source>
</evidence>
<organism evidence="1 2">
    <name type="scientific">Marinomonas polaris DSM 16579</name>
    <dbReference type="NCBI Taxonomy" id="1122206"/>
    <lineage>
        <taxon>Bacteria</taxon>
        <taxon>Pseudomonadati</taxon>
        <taxon>Pseudomonadota</taxon>
        <taxon>Gammaproteobacteria</taxon>
        <taxon>Oceanospirillales</taxon>
        <taxon>Oceanospirillaceae</taxon>
        <taxon>Marinomonas</taxon>
    </lineage>
</organism>
<gene>
    <name evidence="1" type="ORF">SAMN02745753_04566</name>
</gene>
<keyword evidence="2" id="KW-1185">Reference proteome</keyword>
<sequence>MPDPMRFAVFLEALISEASTALGIKVLARSCVEVNSITDFMIISREGDASSGEDTNKEIIRDPLFNLITSHKVKNVLRRAKYKNTLMADS</sequence>
<dbReference type="AlphaFoldDB" id="A0A1M5N1T4"/>
<dbReference type="EMBL" id="FQVF01000032">
    <property type="protein sequence ID" value="SHG82963.1"/>
    <property type="molecule type" value="Genomic_DNA"/>
</dbReference>
<dbReference type="RefSeq" id="WP_072842378.1">
    <property type="nucleotide sequence ID" value="NZ_FQVF01000032.1"/>
</dbReference>
<protein>
    <submittedName>
        <fullName evidence="1">Uncharacterized protein</fullName>
    </submittedName>
</protein>
<dbReference type="Proteomes" id="UP000184517">
    <property type="component" value="Unassembled WGS sequence"/>
</dbReference>
<name>A0A1M5N1T4_9GAMM</name>
<proteinExistence type="predicted"/>
<reference evidence="2" key="1">
    <citation type="submission" date="2016-11" db="EMBL/GenBank/DDBJ databases">
        <authorList>
            <person name="Varghese N."/>
            <person name="Submissions S."/>
        </authorList>
    </citation>
    <scope>NUCLEOTIDE SEQUENCE [LARGE SCALE GENOMIC DNA]</scope>
    <source>
        <strain evidence="2">DSM 16579</strain>
    </source>
</reference>
<accession>A0A1M5N1T4</accession>